<organism evidence="1 2">
    <name type="scientific">Neovison vison</name>
    <name type="common">American mink</name>
    <name type="synonym">Mustela vison</name>
    <dbReference type="NCBI Taxonomy" id="452646"/>
    <lineage>
        <taxon>Eukaryota</taxon>
        <taxon>Metazoa</taxon>
        <taxon>Chordata</taxon>
        <taxon>Craniata</taxon>
        <taxon>Vertebrata</taxon>
        <taxon>Euteleostomi</taxon>
        <taxon>Mammalia</taxon>
        <taxon>Eutheria</taxon>
        <taxon>Laurasiatheria</taxon>
        <taxon>Carnivora</taxon>
        <taxon>Caniformia</taxon>
        <taxon>Musteloidea</taxon>
        <taxon>Mustelidae</taxon>
        <taxon>Mustelinae</taxon>
        <taxon>Neogale</taxon>
    </lineage>
</organism>
<sequence length="80" mass="8573">LPDLNSYTGYPSTDAPALITVSVLCITPKSISFCPLFTSRLYRIIDQPILGVSGWERETVGLEHGGGPSVKMIPKIAPSV</sequence>
<dbReference type="AlphaFoldDB" id="A0A8C7B316"/>
<evidence type="ECO:0000313" key="1">
    <source>
        <dbReference type="Ensembl" id="ENSNVIP00000017783.1"/>
    </source>
</evidence>
<reference evidence="1" key="1">
    <citation type="submission" date="2025-08" db="UniProtKB">
        <authorList>
            <consortium name="Ensembl"/>
        </authorList>
    </citation>
    <scope>IDENTIFICATION</scope>
</reference>
<protein>
    <submittedName>
        <fullName evidence="1">Uncharacterized protein</fullName>
    </submittedName>
</protein>
<keyword evidence="2" id="KW-1185">Reference proteome</keyword>
<evidence type="ECO:0000313" key="2">
    <source>
        <dbReference type="Proteomes" id="UP000694425"/>
    </source>
</evidence>
<proteinExistence type="predicted"/>
<dbReference type="GeneTree" id="ENSGT00930000152993"/>
<dbReference type="Proteomes" id="UP000694425">
    <property type="component" value="Unplaced"/>
</dbReference>
<name>A0A8C7B316_NEOVI</name>
<reference evidence="1" key="2">
    <citation type="submission" date="2025-09" db="UniProtKB">
        <authorList>
            <consortium name="Ensembl"/>
        </authorList>
    </citation>
    <scope>IDENTIFICATION</scope>
</reference>
<dbReference type="Ensembl" id="ENSNVIT00000020740.1">
    <property type="protein sequence ID" value="ENSNVIP00000017783.1"/>
    <property type="gene ID" value="ENSNVIG00000013933.1"/>
</dbReference>
<accession>A0A8C7B316</accession>